<proteinExistence type="predicted"/>
<dbReference type="InParanoid" id="K5VTP7"/>
<evidence type="ECO:0000313" key="1">
    <source>
        <dbReference type="EMBL" id="EKM54858.1"/>
    </source>
</evidence>
<dbReference type="KEGG" id="pco:PHACADRAFT_210633"/>
<dbReference type="AlphaFoldDB" id="K5VTP7"/>
<name>K5VTP7_PHACS</name>
<keyword evidence="2" id="KW-1185">Reference proteome</keyword>
<dbReference type="GeneID" id="18912992"/>
<evidence type="ECO:0000313" key="2">
    <source>
        <dbReference type="Proteomes" id="UP000008370"/>
    </source>
</evidence>
<sequence>MDVLDRASSSSCKLLGACVSIPERENLRPAVEDLVAHMFAVCPSLCGATELVFENVGTTREPPRHIETRIWWVAGELHMDVLDRASSSSCKLLGACVSIPERENLRPAVEDLVAHMFAVCPSLCGATELVFENVGTTREVWPHLVAHPAAKLEIWYEAFHGFLDALEADAAAFMPKLEALTVYTSPASARLPVPRPGQLVGHTHRPLLQRLVDVLFERRERAFAYCINLR</sequence>
<dbReference type="RefSeq" id="XP_007397533.1">
    <property type="nucleotide sequence ID" value="XM_007397471.1"/>
</dbReference>
<organism evidence="1 2">
    <name type="scientific">Phanerochaete carnosa (strain HHB-10118-sp)</name>
    <name type="common">White-rot fungus</name>
    <name type="synonym">Peniophora carnosa</name>
    <dbReference type="NCBI Taxonomy" id="650164"/>
    <lineage>
        <taxon>Eukaryota</taxon>
        <taxon>Fungi</taxon>
        <taxon>Dikarya</taxon>
        <taxon>Basidiomycota</taxon>
        <taxon>Agaricomycotina</taxon>
        <taxon>Agaricomycetes</taxon>
        <taxon>Polyporales</taxon>
        <taxon>Phanerochaetaceae</taxon>
        <taxon>Phanerochaete</taxon>
    </lineage>
</organism>
<dbReference type="Proteomes" id="UP000008370">
    <property type="component" value="Unassembled WGS sequence"/>
</dbReference>
<dbReference type="HOGENOM" id="CLU_1205142_0_0_1"/>
<gene>
    <name evidence="1" type="ORF">PHACADRAFT_210633</name>
</gene>
<reference evidence="1 2" key="1">
    <citation type="journal article" date="2012" name="BMC Genomics">
        <title>Comparative genomics of the white-rot fungi, Phanerochaete carnosa and P. chrysosporium, to elucidate the genetic basis of the distinct wood types they colonize.</title>
        <authorList>
            <person name="Suzuki H."/>
            <person name="MacDonald J."/>
            <person name="Syed K."/>
            <person name="Salamov A."/>
            <person name="Hori C."/>
            <person name="Aerts A."/>
            <person name="Henrissat B."/>
            <person name="Wiebenga A."/>
            <person name="vanKuyk P.A."/>
            <person name="Barry K."/>
            <person name="Lindquist E."/>
            <person name="LaButti K."/>
            <person name="Lapidus A."/>
            <person name="Lucas S."/>
            <person name="Coutinho P."/>
            <person name="Gong Y."/>
            <person name="Samejima M."/>
            <person name="Mahadevan R."/>
            <person name="Abou-Zaid M."/>
            <person name="de Vries R.P."/>
            <person name="Igarashi K."/>
            <person name="Yadav J.S."/>
            <person name="Grigoriev I.V."/>
            <person name="Master E.R."/>
        </authorList>
    </citation>
    <scope>NUCLEOTIDE SEQUENCE [LARGE SCALE GENOMIC DNA]</scope>
    <source>
        <strain evidence="1 2">HHB-10118-sp</strain>
    </source>
</reference>
<protein>
    <submittedName>
        <fullName evidence="1">Uncharacterized protein</fullName>
    </submittedName>
</protein>
<accession>K5VTP7</accession>
<dbReference type="EMBL" id="JH930473">
    <property type="protein sequence ID" value="EKM54858.1"/>
    <property type="molecule type" value="Genomic_DNA"/>
</dbReference>